<keyword evidence="9" id="KW-1185">Reference proteome</keyword>
<dbReference type="PANTHER" id="PTHR24056:SF546">
    <property type="entry name" value="CYCLIN-DEPENDENT KINASE 12"/>
    <property type="match status" value="1"/>
</dbReference>
<dbReference type="PROSITE" id="PS50011">
    <property type="entry name" value="PROTEIN_KINASE_DOM"/>
    <property type="match status" value="1"/>
</dbReference>
<dbReference type="Gene3D" id="3.30.200.20">
    <property type="entry name" value="Phosphorylase Kinase, domain 1"/>
    <property type="match status" value="1"/>
</dbReference>
<evidence type="ECO:0000256" key="2">
    <source>
        <dbReference type="ARBA" id="ARBA00022527"/>
    </source>
</evidence>
<evidence type="ECO:0000259" key="7">
    <source>
        <dbReference type="PROSITE" id="PS50011"/>
    </source>
</evidence>
<protein>
    <recommendedName>
        <fullName evidence="7">Protein kinase domain-containing protein</fullName>
    </recommendedName>
</protein>
<evidence type="ECO:0000313" key="9">
    <source>
        <dbReference type="Proteomes" id="UP000270094"/>
    </source>
</evidence>
<dbReference type="Gene3D" id="1.10.510.10">
    <property type="entry name" value="Transferase(Phosphotransferase) domain 1"/>
    <property type="match status" value="1"/>
</dbReference>
<dbReference type="OrthoDB" id="28397at2759"/>
<feature type="domain" description="Protein kinase" evidence="7">
    <location>
        <begin position="1"/>
        <end position="135"/>
    </location>
</feature>
<organism evidence="8 9">
    <name type="scientific">Strongylus vulgaris</name>
    <name type="common">Blood worm</name>
    <dbReference type="NCBI Taxonomy" id="40348"/>
    <lineage>
        <taxon>Eukaryota</taxon>
        <taxon>Metazoa</taxon>
        <taxon>Ecdysozoa</taxon>
        <taxon>Nematoda</taxon>
        <taxon>Chromadorea</taxon>
        <taxon>Rhabditida</taxon>
        <taxon>Rhabditina</taxon>
        <taxon>Rhabditomorpha</taxon>
        <taxon>Strongyloidea</taxon>
        <taxon>Strongylidae</taxon>
        <taxon>Strongylus</taxon>
    </lineage>
</organism>
<evidence type="ECO:0000256" key="6">
    <source>
        <dbReference type="ARBA" id="ARBA00022840"/>
    </source>
</evidence>
<keyword evidence="3" id="KW-0808">Transferase</keyword>
<dbReference type="GO" id="GO:0032968">
    <property type="term" value="P:positive regulation of transcription elongation by RNA polymerase II"/>
    <property type="evidence" value="ECO:0007669"/>
    <property type="project" value="TreeGrafter"/>
</dbReference>
<dbReference type="EMBL" id="UYYB01021114">
    <property type="protein sequence ID" value="VDM71588.1"/>
    <property type="molecule type" value="Genomic_DNA"/>
</dbReference>
<gene>
    <name evidence="8" type="ORF">SVUK_LOCUS6586</name>
</gene>
<evidence type="ECO:0000256" key="1">
    <source>
        <dbReference type="ARBA" id="ARBA00006485"/>
    </source>
</evidence>
<keyword evidence="4" id="KW-0547">Nucleotide-binding</keyword>
<dbReference type="InterPro" id="IPR011009">
    <property type="entry name" value="Kinase-like_dom_sf"/>
</dbReference>
<dbReference type="Pfam" id="PF00069">
    <property type="entry name" value="Pkinase"/>
    <property type="match status" value="1"/>
</dbReference>
<keyword evidence="5" id="KW-0418">Kinase</keyword>
<proteinExistence type="inferred from homology"/>
<evidence type="ECO:0000256" key="5">
    <source>
        <dbReference type="ARBA" id="ARBA00022777"/>
    </source>
</evidence>
<dbReference type="GO" id="GO:0005524">
    <property type="term" value="F:ATP binding"/>
    <property type="evidence" value="ECO:0007669"/>
    <property type="project" value="UniProtKB-KW"/>
</dbReference>
<evidence type="ECO:0000313" key="8">
    <source>
        <dbReference type="EMBL" id="VDM71588.1"/>
    </source>
</evidence>
<keyword evidence="6" id="KW-0067">ATP-binding</keyword>
<comment type="similarity">
    <text evidence="1">Belongs to the protein kinase superfamily. CMGC Ser/Thr protein kinase family. CDC2/CDKX subfamily.</text>
</comment>
<dbReference type="GO" id="GO:0008024">
    <property type="term" value="C:cyclin/CDK positive transcription elongation factor complex"/>
    <property type="evidence" value="ECO:0007669"/>
    <property type="project" value="TreeGrafter"/>
</dbReference>
<dbReference type="Proteomes" id="UP000270094">
    <property type="component" value="Unassembled WGS sequence"/>
</dbReference>
<dbReference type="GO" id="GO:0008353">
    <property type="term" value="F:RNA polymerase II CTD heptapeptide repeat kinase activity"/>
    <property type="evidence" value="ECO:0007669"/>
    <property type="project" value="TreeGrafter"/>
</dbReference>
<dbReference type="AlphaFoldDB" id="A0A3P7KWF2"/>
<evidence type="ECO:0000256" key="3">
    <source>
        <dbReference type="ARBA" id="ARBA00022679"/>
    </source>
</evidence>
<dbReference type="PANTHER" id="PTHR24056">
    <property type="entry name" value="CELL DIVISION PROTEIN KINASE"/>
    <property type="match status" value="1"/>
</dbReference>
<name>A0A3P7KWF2_STRVU</name>
<dbReference type="SMART" id="SM00220">
    <property type="entry name" value="S_TKc"/>
    <property type="match status" value="1"/>
</dbReference>
<dbReference type="InterPro" id="IPR050108">
    <property type="entry name" value="CDK"/>
</dbReference>
<evidence type="ECO:0000256" key="4">
    <source>
        <dbReference type="ARBA" id="ARBA00022741"/>
    </source>
</evidence>
<reference evidence="8 9" key="1">
    <citation type="submission" date="2018-11" db="EMBL/GenBank/DDBJ databases">
        <authorList>
            <consortium name="Pathogen Informatics"/>
        </authorList>
    </citation>
    <scope>NUCLEOTIDE SEQUENCE [LARGE SCALE GENOMIC DNA]</scope>
</reference>
<dbReference type="InterPro" id="IPR000719">
    <property type="entry name" value="Prot_kinase_dom"/>
</dbReference>
<sequence length="135" mass="16001">MRTERANFYLVFEYVDHDLMGLLEASHLINFHNDQIRSLFKQLILVRLLLKWIDQHYGLDYCHSAGFLHRDIKCSNILLNNRGELKIADFGLARYYSSDQERLYTNRVITLWYRPPELLLGDEHYGPAIDVWSIG</sequence>
<dbReference type="PROSITE" id="PS00108">
    <property type="entry name" value="PROTEIN_KINASE_ST"/>
    <property type="match status" value="1"/>
</dbReference>
<accession>A0A3P7KWF2</accession>
<keyword evidence="2" id="KW-0723">Serine/threonine-protein kinase</keyword>
<dbReference type="SUPFAM" id="SSF56112">
    <property type="entry name" value="Protein kinase-like (PK-like)"/>
    <property type="match status" value="1"/>
</dbReference>
<dbReference type="GO" id="GO:0030332">
    <property type="term" value="F:cyclin binding"/>
    <property type="evidence" value="ECO:0007669"/>
    <property type="project" value="TreeGrafter"/>
</dbReference>
<dbReference type="InterPro" id="IPR008271">
    <property type="entry name" value="Ser/Thr_kinase_AS"/>
</dbReference>